<reference evidence="5 6" key="1">
    <citation type="journal article" date="2021" name="Nat. Commun.">
        <title>Incipient diploidization of the medicinal plant Perilla within 10,000 years.</title>
        <authorList>
            <person name="Zhang Y."/>
            <person name="Shen Q."/>
            <person name="Leng L."/>
            <person name="Zhang D."/>
            <person name="Chen S."/>
            <person name="Shi Y."/>
            <person name="Ning Z."/>
            <person name="Chen S."/>
        </authorList>
    </citation>
    <scope>NUCLEOTIDE SEQUENCE [LARGE SCALE GENOMIC DNA]</scope>
    <source>
        <strain evidence="6">cv. PC099</strain>
    </source>
</reference>
<dbReference type="Gene3D" id="3.40.50.2000">
    <property type="entry name" value="Glycogen Phosphorylase B"/>
    <property type="match status" value="2"/>
</dbReference>
<dbReference type="GO" id="GO:0016138">
    <property type="term" value="P:glycoside biosynthetic process"/>
    <property type="evidence" value="ECO:0007669"/>
    <property type="project" value="UniProtKB-ARBA"/>
</dbReference>
<keyword evidence="3" id="KW-0808">Transferase</keyword>
<dbReference type="Pfam" id="PF00201">
    <property type="entry name" value="UDPGT"/>
    <property type="match status" value="1"/>
</dbReference>
<dbReference type="SUPFAM" id="SSF53756">
    <property type="entry name" value="UDP-Glycosyltransferase/glycogen phosphorylase"/>
    <property type="match status" value="1"/>
</dbReference>
<dbReference type="InterPro" id="IPR002213">
    <property type="entry name" value="UDP_glucos_trans"/>
</dbReference>
<gene>
    <name evidence="5" type="ORF">C2S53_006889</name>
</gene>
<sequence length="470" mass="51812">MANHQELPAAVVMVPLPAQGHLNQLLHFSRLIAAHNIPVHYVAAAAHIRQAKTRVHGWDPSSTAAVHFHELPTPTFTNPPPDPNAATKFPTQLIPSLLSSMDLRQPVYELVQKLAATTRRLAVVYDSSLPYVVQDVRNIPNAEAYCFHSIAAFSVYSFSWEYRGKPALPNEAKIFEQVPTADGCFPPEFAEVMKFQHEAPKFNSGDIYNTSRAIEGAYIDLLAKEKTTGTGTIWAVGPFNPVVLPERKLPEAEADEREECLKWLDKQGKNSVIFVSFGSTCSLSDEQISEIAVGLERSGQKFIWVVREADRGNVFEGDVRRAPLPQGYEETIRGRGLILRDWAPQLEILGHVSTGGFLTHCGWNSCIESISMGVAVVAWPMHSDQPRNAVLMTKALGIGVEVFEWGRQDRLGVVSSDTVESVVTRLMASEEGDEMRKRAAQLGDAVKKSVMGGGISSKELDSFISHITRS</sequence>
<evidence type="ECO:0000256" key="3">
    <source>
        <dbReference type="ARBA" id="ARBA00022679"/>
    </source>
</evidence>
<dbReference type="InterPro" id="IPR058980">
    <property type="entry name" value="Glyco_transf_N"/>
</dbReference>
<keyword evidence="6" id="KW-1185">Reference proteome</keyword>
<comment type="similarity">
    <text evidence="1">Belongs to the UDP-glycosyltransferase family.</text>
</comment>
<evidence type="ECO:0000259" key="4">
    <source>
        <dbReference type="Pfam" id="PF26168"/>
    </source>
</evidence>
<dbReference type="CDD" id="cd03784">
    <property type="entry name" value="GT1_Gtf-like"/>
    <property type="match status" value="1"/>
</dbReference>
<evidence type="ECO:0000256" key="1">
    <source>
        <dbReference type="ARBA" id="ARBA00009995"/>
    </source>
</evidence>
<name>A0AAD4JEY7_PERFH</name>
<organism evidence="5 6">
    <name type="scientific">Perilla frutescens var. hirtella</name>
    <name type="common">Perilla citriodora</name>
    <name type="synonym">Perilla setoyensis</name>
    <dbReference type="NCBI Taxonomy" id="608512"/>
    <lineage>
        <taxon>Eukaryota</taxon>
        <taxon>Viridiplantae</taxon>
        <taxon>Streptophyta</taxon>
        <taxon>Embryophyta</taxon>
        <taxon>Tracheophyta</taxon>
        <taxon>Spermatophyta</taxon>
        <taxon>Magnoliopsida</taxon>
        <taxon>eudicotyledons</taxon>
        <taxon>Gunneridae</taxon>
        <taxon>Pentapetalae</taxon>
        <taxon>asterids</taxon>
        <taxon>lamiids</taxon>
        <taxon>Lamiales</taxon>
        <taxon>Lamiaceae</taxon>
        <taxon>Nepetoideae</taxon>
        <taxon>Elsholtzieae</taxon>
        <taxon>Perilla</taxon>
    </lineage>
</organism>
<dbReference type="FunFam" id="3.40.50.2000:FF:000238">
    <property type="entry name" value="Glycosyltransferase"/>
    <property type="match status" value="1"/>
</dbReference>
<dbReference type="GO" id="GO:0009690">
    <property type="term" value="P:cytokinin metabolic process"/>
    <property type="evidence" value="ECO:0007669"/>
    <property type="project" value="UniProtKB-ARBA"/>
</dbReference>
<dbReference type="PANTHER" id="PTHR48044:SF23">
    <property type="entry name" value="ANTHOCYANIDIN 3-O-GLUCOSYLTRANSFERASE-LIKE"/>
    <property type="match status" value="1"/>
</dbReference>
<dbReference type="PANTHER" id="PTHR48044">
    <property type="entry name" value="GLYCOSYLTRANSFERASE"/>
    <property type="match status" value="1"/>
</dbReference>
<evidence type="ECO:0000313" key="6">
    <source>
        <dbReference type="Proteomes" id="UP001190926"/>
    </source>
</evidence>
<dbReference type="AlphaFoldDB" id="A0AAD4JEY7"/>
<feature type="domain" description="Glycosyltransferase N-terminal" evidence="4">
    <location>
        <begin position="10"/>
        <end position="241"/>
    </location>
</feature>
<proteinExistence type="inferred from homology"/>
<evidence type="ECO:0000256" key="2">
    <source>
        <dbReference type="ARBA" id="ARBA00022676"/>
    </source>
</evidence>
<accession>A0AAD4JEY7</accession>
<dbReference type="EMBL" id="SDAM02000068">
    <property type="protein sequence ID" value="KAH6832492.1"/>
    <property type="molecule type" value="Genomic_DNA"/>
</dbReference>
<protein>
    <recommendedName>
        <fullName evidence="4">Glycosyltransferase N-terminal domain-containing protein</fullName>
    </recommendedName>
</protein>
<dbReference type="FunFam" id="3.40.50.2000:FF:000060">
    <property type="entry name" value="Glycosyltransferase"/>
    <property type="match status" value="1"/>
</dbReference>
<dbReference type="Proteomes" id="UP001190926">
    <property type="component" value="Unassembled WGS sequence"/>
</dbReference>
<evidence type="ECO:0000313" key="5">
    <source>
        <dbReference type="EMBL" id="KAH6832492.1"/>
    </source>
</evidence>
<dbReference type="GO" id="GO:0050404">
    <property type="term" value="F:zeatin O-beta-D-xylosyltransferase activity"/>
    <property type="evidence" value="ECO:0007669"/>
    <property type="project" value="UniProtKB-ARBA"/>
</dbReference>
<dbReference type="Pfam" id="PF26168">
    <property type="entry name" value="Glyco_transf_N"/>
    <property type="match status" value="1"/>
</dbReference>
<comment type="caution">
    <text evidence="5">The sequence shown here is derived from an EMBL/GenBank/DDBJ whole genome shotgun (WGS) entry which is preliminary data.</text>
</comment>
<keyword evidence="2" id="KW-0328">Glycosyltransferase</keyword>